<name>A0A1I5HAC8_9FIRM</name>
<dbReference type="STRING" id="1527.SAMN04489757_12716"/>
<keyword evidence="2" id="KW-0694">RNA-binding</keyword>
<feature type="binding site" evidence="2">
    <location>
        <position position="163"/>
    </location>
    <ligand>
        <name>ATP</name>
        <dbReference type="ChEBI" id="CHEBI:30616"/>
    </ligand>
</feature>
<dbReference type="Pfam" id="PF05636">
    <property type="entry name" value="HIGH_NTase1"/>
    <property type="match status" value="1"/>
</dbReference>
<dbReference type="SUPFAM" id="SSF52374">
    <property type="entry name" value="Nucleotidylyl transferase"/>
    <property type="match status" value="1"/>
</dbReference>
<dbReference type="GO" id="GO:0006400">
    <property type="term" value="P:tRNA modification"/>
    <property type="evidence" value="ECO:0007669"/>
    <property type="project" value="UniProtKB-UniRule"/>
</dbReference>
<comment type="catalytic activity">
    <reaction evidence="2">
        <text>cytidine(34) in elongator tRNA(Met) + acetate + ATP = N(4)-acetylcytidine(34) in elongator tRNA(Met) + AMP + diphosphate</text>
        <dbReference type="Rhea" id="RHEA:58144"/>
        <dbReference type="Rhea" id="RHEA-COMP:10693"/>
        <dbReference type="Rhea" id="RHEA-COMP:10694"/>
        <dbReference type="ChEBI" id="CHEBI:30089"/>
        <dbReference type="ChEBI" id="CHEBI:30616"/>
        <dbReference type="ChEBI" id="CHEBI:33019"/>
        <dbReference type="ChEBI" id="CHEBI:74900"/>
        <dbReference type="ChEBI" id="CHEBI:82748"/>
        <dbReference type="ChEBI" id="CHEBI:456215"/>
    </reaction>
</comment>
<evidence type="ECO:0000256" key="1">
    <source>
        <dbReference type="ARBA" id="ARBA00022694"/>
    </source>
</evidence>
<dbReference type="EMBL" id="FOWD01000027">
    <property type="protein sequence ID" value="SFO44781.1"/>
    <property type="molecule type" value="Genomic_DNA"/>
</dbReference>
<feature type="binding site" evidence="2">
    <location>
        <position position="188"/>
    </location>
    <ligand>
        <name>ATP</name>
        <dbReference type="ChEBI" id="CHEBI:30616"/>
    </ligand>
</feature>
<reference evidence="3 4" key="1">
    <citation type="submission" date="2016-10" db="EMBL/GenBank/DDBJ databases">
        <authorList>
            <person name="de Groot N.N."/>
        </authorList>
    </citation>
    <scope>NUCLEOTIDE SEQUENCE [LARGE SCALE GENOMIC DNA]</scope>
    <source>
        <strain evidence="3 4">DSM 1283</strain>
    </source>
</reference>
<dbReference type="InterPro" id="IPR014729">
    <property type="entry name" value="Rossmann-like_a/b/a_fold"/>
</dbReference>
<dbReference type="GO" id="GO:0005524">
    <property type="term" value="F:ATP binding"/>
    <property type="evidence" value="ECO:0007669"/>
    <property type="project" value="UniProtKB-KW"/>
</dbReference>
<feature type="binding site" evidence="2">
    <location>
        <position position="102"/>
    </location>
    <ligand>
        <name>ATP</name>
        <dbReference type="ChEBI" id="CHEBI:30616"/>
    </ligand>
</feature>
<dbReference type="Gene3D" id="3.40.50.620">
    <property type="entry name" value="HUPs"/>
    <property type="match status" value="1"/>
</dbReference>
<organism evidence="3 4">
    <name type="scientific">Anaerocolumna aminovalerica</name>
    <dbReference type="NCBI Taxonomy" id="1527"/>
    <lineage>
        <taxon>Bacteria</taxon>
        <taxon>Bacillati</taxon>
        <taxon>Bacillota</taxon>
        <taxon>Clostridia</taxon>
        <taxon>Lachnospirales</taxon>
        <taxon>Lachnospiraceae</taxon>
        <taxon>Anaerocolumna</taxon>
    </lineage>
</organism>
<accession>A0A1I5HAC8</accession>
<dbReference type="InterPro" id="IPR008513">
    <property type="entry name" value="tRNA(Met)_cyd_acetate_ligase"/>
</dbReference>
<keyword evidence="2" id="KW-0067">ATP-binding</keyword>
<dbReference type="GO" id="GO:0016740">
    <property type="term" value="F:transferase activity"/>
    <property type="evidence" value="ECO:0007669"/>
    <property type="project" value="UniProtKB-KW"/>
</dbReference>
<comment type="caution">
    <text evidence="2">Lacks conserved residue(s) required for the propagation of feature annotation.</text>
</comment>
<dbReference type="HAMAP" id="MF_01539">
    <property type="entry name" value="TmcAL"/>
    <property type="match status" value="1"/>
</dbReference>
<comment type="subcellular location">
    <subcellularLocation>
        <location evidence="2">Cytoplasm</location>
    </subcellularLocation>
</comment>
<sequence>MKVVGLITEYNPFHNGHKYHMEEAKRITGADHVVVVMSGNFVQRGTPAIMNKYSRAKMALSCGADVVFELPVCYSTGSAEYFSLGAVSLLNQLGIIDEICFGSECGNVHELTSIARIVAEEPLEYKTLLGTFLKKGYTFPLARTYALKALLPDIDEAILSSPNNILGIEYIKALMQLKSSIKPVTIVRKLAGYHEEELNISPQKGTSTAASKTASISSATAIRKSILETTPLTALEPHVPGEVLNILKEEYSKTFPIYDDDYTLLLQYKLMLETKESLSGYLDLSNDIANRIKNTNISLLTYSQLAQEIKTKQLTLTRVNRAFTHILLNITTASMEEYKRKGYTQYARILGLKKASSYLLRQIQDKAQIPIITKVGNASKTLNQTGRKMLHEDIFAANLYNQVIYHKYNTLIKDEYTHGIILI</sequence>
<proteinExistence type="inferred from homology"/>
<keyword evidence="2" id="KW-0547">Nucleotide-binding</keyword>
<keyword evidence="2" id="KW-0436">Ligase</keyword>
<keyword evidence="2" id="KW-0963">Cytoplasm</keyword>
<keyword evidence="4" id="KW-1185">Reference proteome</keyword>
<evidence type="ECO:0000256" key="2">
    <source>
        <dbReference type="HAMAP-Rule" id="MF_01539"/>
    </source>
</evidence>
<feature type="binding site" evidence="2">
    <location>
        <begin position="7"/>
        <end position="20"/>
    </location>
    <ligand>
        <name>ATP</name>
        <dbReference type="ChEBI" id="CHEBI:30616"/>
    </ligand>
</feature>
<evidence type="ECO:0000313" key="3">
    <source>
        <dbReference type="EMBL" id="SFO44781.1"/>
    </source>
</evidence>
<dbReference type="GO" id="GO:0000049">
    <property type="term" value="F:tRNA binding"/>
    <property type="evidence" value="ECO:0007669"/>
    <property type="project" value="UniProtKB-KW"/>
</dbReference>
<dbReference type="PANTHER" id="PTHR37825">
    <property type="entry name" value="TRNA(MET) CYTIDINE ACETATE LIGASE"/>
    <property type="match status" value="1"/>
</dbReference>
<dbReference type="GO" id="GO:0016879">
    <property type="term" value="F:ligase activity, forming carbon-nitrogen bonds"/>
    <property type="evidence" value="ECO:0007669"/>
    <property type="project" value="UniProtKB-UniRule"/>
</dbReference>
<keyword evidence="3" id="KW-0808">Transferase</keyword>
<protein>
    <recommendedName>
        <fullName evidence="2">tRNA(Met) cytidine acetate ligase</fullName>
        <ecNumber evidence="2">6.3.4.-</ecNumber>
    </recommendedName>
</protein>
<dbReference type="NCBIfam" id="NF010191">
    <property type="entry name" value="PRK13670.1"/>
    <property type="match status" value="1"/>
</dbReference>
<dbReference type="GO" id="GO:0005737">
    <property type="term" value="C:cytoplasm"/>
    <property type="evidence" value="ECO:0007669"/>
    <property type="project" value="UniProtKB-SubCell"/>
</dbReference>
<dbReference type="AlphaFoldDB" id="A0A1I5HAC8"/>
<dbReference type="PANTHER" id="PTHR37825:SF1">
    <property type="entry name" value="TRNA(MET) CYTIDINE ACETATE LIGASE"/>
    <property type="match status" value="1"/>
</dbReference>
<gene>
    <name evidence="2" type="primary">tmcAL</name>
    <name evidence="3" type="ORF">SAMN04489757_12716</name>
</gene>
<keyword evidence="1 2" id="KW-0819">tRNA processing</keyword>
<comment type="similarity">
    <text evidence="2">Belongs to the TmcAL family.</text>
</comment>
<dbReference type="OrthoDB" id="9769796at2"/>
<comment type="function">
    <text evidence="2">Catalyzes the formation of N(4)-acetylcytidine (ac(4)C) at the wobble position of elongator tRNA(Met), using acetate and ATP as substrates. First activates an acetate ion to form acetyladenylate (Ac-AMP) and then transfers the acetyl group to tRNA to form ac(4)C34.</text>
</comment>
<keyword evidence="2" id="KW-0820">tRNA-binding</keyword>
<dbReference type="RefSeq" id="WP_091687530.1">
    <property type="nucleotide sequence ID" value="NZ_BAABFM010000002.1"/>
</dbReference>
<dbReference type="Proteomes" id="UP000198806">
    <property type="component" value="Unassembled WGS sequence"/>
</dbReference>
<evidence type="ECO:0000313" key="4">
    <source>
        <dbReference type="Proteomes" id="UP000198806"/>
    </source>
</evidence>
<dbReference type="EC" id="6.3.4.-" evidence="2"/>